<dbReference type="GO" id="GO:0004519">
    <property type="term" value="F:endonuclease activity"/>
    <property type="evidence" value="ECO:0007669"/>
    <property type="project" value="UniProtKB-KW"/>
</dbReference>
<dbReference type="Proteomes" id="UP000259988">
    <property type="component" value="Segment"/>
</dbReference>
<keyword evidence="2" id="KW-0540">Nuclease</keyword>
<evidence type="ECO:0000256" key="1">
    <source>
        <dbReference type="SAM" id="MobiDB-lite"/>
    </source>
</evidence>
<feature type="compositionally biased region" description="Basic and acidic residues" evidence="1">
    <location>
        <begin position="16"/>
        <end position="26"/>
    </location>
</feature>
<evidence type="ECO:0000313" key="2">
    <source>
        <dbReference type="EMBL" id="AXH66887.1"/>
    </source>
</evidence>
<keyword evidence="2" id="KW-0378">Hydrolase</keyword>
<sequence>MTEEEKKLAKAAAQKRWYEKNKEKHAANTAKRAKLHREIARAHVQKLKEASPCTDCGNHFPHYVMQWDHLGDKKMDVSRMVQSGNSIQTIEKEIAKCEPVCANCHCIRTHNRRQ</sequence>
<keyword evidence="2" id="KW-0255">Endonuclease</keyword>
<dbReference type="KEGG" id="vg:55609850"/>
<name>A0A345M8R6_9CAUD</name>
<keyword evidence="3" id="KW-1185">Reference proteome</keyword>
<dbReference type="EMBL" id="MH576965">
    <property type="protein sequence ID" value="AXH66887.1"/>
    <property type="molecule type" value="Genomic_DNA"/>
</dbReference>
<dbReference type="GeneID" id="55609850"/>
<protein>
    <submittedName>
        <fullName evidence="2">HNH endonuclease</fullName>
    </submittedName>
</protein>
<accession>A0A345M8R6</accession>
<dbReference type="RefSeq" id="YP_009839576.1">
    <property type="nucleotide sequence ID" value="NC_048721.1"/>
</dbReference>
<feature type="region of interest" description="Disordered" evidence="1">
    <location>
        <begin position="1"/>
        <end position="32"/>
    </location>
</feature>
<gene>
    <name evidence="2" type="primary">159</name>
    <name evidence="2" type="ORF">SEA_STARPLATINUM_159</name>
</gene>
<reference evidence="2 3" key="1">
    <citation type="submission" date="2018-07" db="EMBL/GenBank/DDBJ databases">
        <authorList>
            <person name="Cook J.L."/>
            <person name="Tucker S.D."/>
            <person name="Kassa A.K."/>
            <person name="Jones J.A."/>
            <person name="Khadka D."/>
            <person name="Klug H.M."/>
            <person name="Layton S.R."/>
            <person name="Nayek S."/>
            <person name="Bhuiyan S."/>
            <person name="Kim T."/>
            <person name="Hughes L.E."/>
            <person name="Garlena R.A."/>
            <person name="Russell D.A."/>
            <person name="Pope W.H."/>
            <person name="Jacobs-Sera D."/>
            <person name="Hatfull G.F."/>
        </authorList>
    </citation>
    <scope>NUCLEOTIDE SEQUENCE [LARGE SCALE GENOMIC DNA]</scope>
</reference>
<evidence type="ECO:0000313" key="3">
    <source>
        <dbReference type="Proteomes" id="UP000259988"/>
    </source>
</evidence>
<organism evidence="2 3">
    <name type="scientific">Streptomyces phage StarPlatinum</name>
    <dbReference type="NCBI Taxonomy" id="2283265"/>
    <lineage>
        <taxon>Viruses</taxon>
        <taxon>Duplodnaviria</taxon>
        <taxon>Heunggongvirae</taxon>
        <taxon>Uroviricota</taxon>
        <taxon>Caudoviricetes</taxon>
        <taxon>Stanwilliamsviridae</taxon>
        <taxon>Boydwoodruffvirinae</taxon>
        <taxon>Karimacvirus</taxon>
        <taxon>Karimacvirus starplatinum</taxon>
        <taxon>Streptomyces virus StarPlatinum</taxon>
    </lineage>
</organism>
<proteinExistence type="predicted"/>